<dbReference type="Proteomes" id="UP000813824">
    <property type="component" value="Unassembled WGS sequence"/>
</dbReference>
<gene>
    <name evidence="3" type="ORF">BXZ70DRAFT_910764</name>
</gene>
<evidence type="ECO:0000313" key="3">
    <source>
        <dbReference type="EMBL" id="KAH8082427.1"/>
    </source>
</evidence>
<keyword evidence="4" id="KW-1185">Reference proteome</keyword>
<keyword evidence="2" id="KW-1133">Transmembrane helix</keyword>
<dbReference type="AlphaFoldDB" id="A0A8K0UFG0"/>
<keyword evidence="2" id="KW-0472">Membrane</keyword>
<evidence type="ECO:0000256" key="2">
    <source>
        <dbReference type="SAM" id="Phobius"/>
    </source>
</evidence>
<dbReference type="EMBL" id="JAEVFJ010000050">
    <property type="protein sequence ID" value="KAH8082427.1"/>
    <property type="molecule type" value="Genomic_DNA"/>
</dbReference>
<feature type="compositionally biased region" description="Polar residues" evidence="1">
    <location>
        <begin position="196"/>
        <end position="211"/>
    </location>
</feature>
<keyword evidence="2" id="KW-0812">Transmembrane</keyword>
<feature type="transmembrane region" description="Helical" evidence="2">
    <location>
        <begin position="12"/>
        <end position="29"/>
    </location>
</feature>
<feature type="region of interest" description="Disordered" evidence="1">
    <location>
        <begin position="192"/>
        <end position="216"/>
    </location>
</feature>
<reference evidence="3" key="1">
    <citation type="journal article" date="2021" name="New Phytol.">
        <title>Evolutionary innovations through gain and loss of genes in the ectomycorrhizal Boletales.</title>
        <authorList>
            <person name="Wu G."/>
            <person name="Miyauchi S."/>
            <person name="Morin E."/>
            <person name="Kuo A."/>
            <person name="Drula E."/>
            <person name="Varga T."/>
            <person name="Kohler A."/>
            <person name="Feng B."/>
            <person name="Cao Y."/>
            <person name="Lipzen A."/>
            <person name="Daum C."/>
            <person name="Hundley H."/>
            <person name="Pangilinan J."/>
            <person name="Johnson J."/>
            <person name="Barry K."/>
            <person name="LaButti K."/>
            <person name="Ng V."/>
            <person name="Ahrendt S."/>
            <person name="Min B."/>
            <person name="Choi I.G."/>
            <person name="Park H."/>
            <person name="Plett J.M."/>
            <person name="Magnuson J."/>
            <person name="Spatafora J.W."/>
            <person name="Nagy L.G."/>
            <person name="Henrissat B."/>
            <person name="Grigoriev I.V."/>
            <person name="Yang Z.L."/>
            <person name="Xu J."/>
            <person name="Martin F.M."/>
        </authorList>
    </citation>
    <scope>NUCLEOTIDE SEQUENCE</scope>
    <source>
        <strain evidence="3">KKN 215</strain>
    </source>
</reference>
<organism evidence="3 4">
    <name type="scientific">Cristinia sonorae</name>
    <dbReference type="NCBI Taxonomy" id="1940300"/>
    <lineage>
        <taxon>Eukaryota</taxon>
        <taxon>Fungi</taxon>
        <taxon>Dikarya</taxon>
        <taxon>Basidiomycota</taxon>
        <taxon>Agaricomycotina</taxon>
        <taxon>Agaricomycetes</taxon>
        <taxon>Agaricomycetidae</taxon>
        <taxon>Agaricales</taxon>
        <taxon>Pleurotineae</taxon>
        <taxon>Stephanosporaceae</taxon>
        <taxon>Cristinia</taxon>
    </lineage>
</organism>
<proteinExistence type="predicted"/>
<accession>A0A8K0UFG0</accession>
<evidence type="ECO:0000313" key="4">
    <source>
        <dbReference type="Proteomes" id="UP000813824"/>
    </source>
</evidence>
<evidence type="ECO:0000256" key="1">
    <source>
        <dbReference type="SAM" id="MobiDB-lite"/>
    </source>
</evidence>
<protein>
    <submittedName>
        <fullName evidence="3">Uncharacterized protein</fullName>
    </submittedName>
</protein>
<comment type="caution">
    <text evidence="3">The sequence shown here is derived from an EMBL/GenBank/DDBJ whole genome shotgun (WGS) entry which is preliminary data.</text>
</comment>
<name>A0A8K0UFG0_9AGAR</name>
<sequence>MCELRRRWYLKNGYIFEFFFTLANGLVHFPPVRLAFCKSTVKDEMNPTHPMPPYPHPVLYECRGTLRGTEPSPAYHENAKRICQSPDEPEILEHMTYLRDRDVVLRGKSRLGVERSECLDREEAARSRLLKLRAPIVRIARHVLKDELAGPIGWDRTCQRPPLNAKGMGLVWAPPAVGVSVNYRKGEKDAAHDTNLWMSPNFDNAPSSSGRPQCPSKFVGELQQLENDGIS</sequence>